<keyword evidence="1 10" id="KW-0963">Cytoplasm</keyword>
<dbReference type="Gene3D" id="3.40.1190.10">
    <property type="entry name" value="Mur-like, catalytic domain"/>
    <property type="match status" value="1"/>
</dbReference>
<feature type="domain" description="Mur ligase central" evidence="14">
    <location>
        <begin position="106"/>
        <end position="294"/>
    </location>
</feature>
<dbReference type="Gene3D" id="3.40.1390.10">
    <property type="entry name" value="MurE/MurF, N-terminal domain"/>
    <property type="match status" value="1"/>
</dbReference>
<dbReference type="OrthoDB" id="9801978at2"/>
<dbReference type="NCBIfam" id="TIGR01143">
    <property type="entry name" value="murF"/>
    <property type="match status" value="1"/>
</dbReference>
<dbReference type="STRING" id="1249552.PS2015_2299"/>
<dbReference type="PATRIC" id="fig|1249552.3.peg.2312"/>
<gene>
    <name evidence="10" type="primary">murF</name>
    <name evidence="15" type="ORF">PS2015_2299</name>
</gene>
<dbReference type="SUPFAM" id="SSF53244">
    <property type="entry name" value="MurD-like peptide ligases, peptide-binding domain"/>
    <property type="match status" value="1"/>
</dbReference>
<evidence type="ECO:0000256" key="10">
    <source>
        <dbReference type="HAMAP-Rule" id="MF_02019"/>
    </source>
</evidence>
<dbReference type="SUPFAM" id="SSF53623">
    <property type="entry name" value="MurD-like peptide ligases, catalytic domain"/>
    <property type="match status" value="1"/>
</dbReference>
<dbReference type="InterPro" id="IPR005863">
    <property type="entry name" value="UDP-N-AcMur_synth"/>
</dbReference>
<proteinExistence type="inferred from homology"/>
<organism evidence="15 16">
    <name type="scientific">Pseudohongiella spirulinae</name>
    <dbReference type="NCBI Taxonomy" id="1249552"/>
    <lineage>
        <taxon>Bacteria</taxon>
        <taxon>Pseudomonadati</taxon>
        <taxon>Pseudomonadota</taxon>
        <taxon>Gammaproteobacteria</taxon>
        <taxon>Pseudomonadales</taxon>
        <taxon>Pseudohongiellaceae</taxon>
        <taxon>Pseudohongiella</taxon>
    </lineage>
</organism>
<dbReference type="KEGG" id="pspi:PS2015_2299"/>
<keyword evidence="6 10" id="KW-0133">Cell shape</keyword>
<feature type="binding site" evidence="10">
    <location>
        <begin position="108"/>
        <end position="114"/>
    </location>
    <ligand>
        <name>ATP</name>
        <dbReference type="ChEBI" id="CHEBI:30616"/>
    </ligand>
</feature>
<dbReference type="PANTHER" id="PTHR43024:SF1">
    <property type="entry name" value="UDP-N-ACETYLMURAMOYL-TRIPEPTIDE--D-ALANYL-D-ALANINE LIGASE"/>
    <property type="match status" value="1"/>
</dbReference>
<sequence>MIGSLCLSDLQAVMSAERIGEDVCFTQVSTDSRTIVSGELFIALTGHNFDGHRFVKQAAAAGASAVIVSKKQDVSVPQLIVDDTEKALGWLGNLNRNRSTAVIAAVTGSQGKTSVKEMAGAILREQFKVLVTEGNLNNTIGAPLMLLRLGSEHERAVIELGANHAGEIAHTVAMTNPQIVLLNNAAETHLEGFGSLEGVVQAKGEIIDSASATQTVILNADDPACEIWVNRAAHRTVRLFSVQKNNADYFADNVTAEADGMRFRLHTPSGAVECFLALPGRHNVANAVAASAIAVEAGAALQSVRNALAAVKPVAGRLCPRQGIQGAALLDDSYNASPSSFRAAIDVLSDVAEQSKKSSIVIMGDMAELAGKAVSAHQEVGRYARQAGVTRLWTVGEFSRYASGAFGEGAKHFETVEQLCEYARQTMNNAVLVLIKGSRSAGMDVAADYLSEGEMH</sequence>
<dbReference type="GO" id="GO:0008766">
    <property type="term" value="F:UDP-N-acetylmuramoylalanyl-D-glutamyl-2,6-diaminopimelate-D-alanyl-D-alanine ligase activity"/>
    <property type="evidence" value="ECO:0007669"/>
    <property type="project" value="RHEA"/>
</dbReference>
<evidence type="ECO:0000256" key="11">
    <source>
        <dbReference type="RuleBase" id="RU004136"/>
    </source>
</evidence>
<evidence type="ECO:0000256" key="8">
    <source>
        <dbReference type="ARBA" id="ARBA00023306"/>
    </source>
</evidence>
<evidence type="ECO:0000259" key="14">
    <source>
        <dbReference type="Pfam" id="PF08245"/>
    </source>
</evidence>
<feature type="domain" description="Mur ligase N-terminal catalytic" evidence="12">
    <location>
        <begin position="26"/>
        <end position="76"/>
    </location>
</feature>
<keyword evidence="2 10" id="KW-0436">Ligase</keyword>
<dbReference type="EC" id="6.3.2.10" evidence="10 11"/>
<dbReference type="InterPro" id="IPR036615">
    <property type="entry name" value="Mur_ligase_C_dom_sf"/>
</dbReference>
<dbReference type="RefSeq" id="WP_058022378.1">
    <property type="nucleotide sequence ID" value="NZ_CP013189.1"/>
</dbReference>
<dbReference type="PANTHER" id="PTHR43024">
    <property type="entry name" value="UDP-N-ACETYLMURAMOYL-TRIPEPTIDE--D-ALANYL-D-ALANINE LIGASE"/>
    <property type="match status" value="1"/>
</dbReference>
<dbReference type="HAMAP" id="MF_02019">
    <property type="entry name" value="MurF"/>
    <property type="match status" value="1"/>
</dbReference>
<dbReference type="Gene3D" id="3.90.190.20">
    <property type="entry name" value="Mur ligase, C-terminal domain"/>
    <property type="match status" value="1"/>
</dbReference>
<dbReference type="Pfam" id="PF01225">
    <property type="entry name" value="Mur_ligase"/>
    <property type="match status" value="1"/>
</dbReference>
<comment type="similarity">
    <text evidence="10">Belongs to the MurCDEF family. MurF subfamily.</text>
</comment>
<evidence type="ECO:0000256" key="6">
    <source>
        <dbReference type="ARBA" id="ARBA00022960"/>
    </source>
</evidence>
<dbReference type="Pfam" id="PF08245">
    <property type="entry name" value="Mur_ligase_M"/>
    <property type="match status" value="1"/>
</dbReference>
<dbReference type="SUPFAM" id="SSF63418">
    <property type="entry name" value="MurE/MurF N-terminal domain"/>
    <property type="match status" value="1"/>
</dbReference>
<comment type="subcellular location">
    <subcellularLocation>
        <location evidence="10 11">Cytoplasm</location>
    </subcellularLocation>
</comment>
<dbReference type="GO" id="GO:0051301">
    <property type="term" value="P:cell division"/>
    <property type="evidence" value="ECO:0007669"/>
    <property type="project" value="UniProtKB-KW"/>
</dbReference>
<evidence type="ECO:0000259" key="12">
    <source>
        <dbReference type="Pfam" id="PF01225"/>
    </source>
</evidence>
<dbReference type="GO" id="GO:0005524">
    <property type="term" value="F:ATP binding"/>
    <property type="evidence" value="ECO:0007669"/>
    <property type="project" value="UniProtKB-UniRule"/>
</dbReference>
<dbReference type="UniPathway" id="UPA00219"/>
<comment type="function">
    <text evidence="10 11">Involved in cell wall formation. Catalyzes the final step in the synthesis of UDP-N-acetylmuramoyl-pentapeptide, the precursor of murein.</text>
</comment>
<dbReference type="GO" id="GO:0047480">
    <property type="term" value="F:UDP-N-acetylmuramoyl-tripeptide-D-alanyl-D-alanine ligase activity"/>
    <property type="evidence" value="ECO:0007669"/>
    <property type="project" value="UniProtKB-UniRule"/>
</dbReference>
<dbReference type="InterPro" id="IPR013221">
    <property type="entry name" value="Mur_ligase_cen"/>
</dbReference>
<keyword evidence="3 10" id="KW-0132">Cell division</keyword>
<evidence type="ECO:0000256" key="4">
    <source>
        <dbReference type="ARBA" id="ARBA00022741"/>
    </source>
</evidence>
<dbReference type="InterPro" id="IPR000713">
    <property type="entry name" value="Mur_ligase_N"/>
</dbReference>
<dbReference type="EMBL" id="CP013189">
    <property type="protein sequence ID" value="ALO46934.1"/>
    <property type="molecule type" value="Genomic_DNA"/>
</dbReference>
<evidence type="ECO:0000256" key="9">
    <source>
        <dbReference type="ARBA" id="ARBA00023316"/>
    </source>
</evidence>
<evidence type="ECO:0000256" key="1">
    <source>
        <dbReference type="ARBA" id="ARBA00022490"/>
    </source>
</evidence>
<keyword evidence="9 10" id="KW-0961">Cell wall biogenesis/degradation</keyword>
<dbReference type="GO" id="GO:0009252">
    <property type="term" value="P:peptidoglycan biosynthetic process"/>
    <property type="evidence" value="ECO:0007669"/>
    <property type="project" value="UniProtKB-UniRule"/>
</dbReference>
<dbReference type="InterPro" id="IPR035911">
    <property type="entry name" value="MurE/MurF_N"/>
</dbReference>
<dbReference type="AlphaFoldDB" id="A0A0S2KF15"/>
<accession>A0A0S2KF15</accession>
<evidence type="ECO:0000256" key="5">
    <source>
        <dbReference type="ARBA" id="ARBA00022840"/>
    </source>
</evidence>
<name>A0A0S2KF15_9GAMM</name>
<evidence type="ECO:0000313" key="15">
    <source>
        <dbReference type="EMBL" id="ALO46934.1"/>
    </source>
</evidence>
<dbReference type="GO" id="GO:0071555">
    <property type="term" value="P:cell wall organization"/>
    <property type="evidence" value="ECO:0007669"/>
    <property type="project" value="UniProtKB-KW"/>
</dbReference>
<evidence type="ECO:0000256" key="7">
    <source>
        <dbReference type="ARBA" id="ARBA00022984"/>
    </source>
</evidence>
<dbReference type="InterPro" id="IPR004101">
    <property type="entry name" value="Mur_ligase_C"/>
</dbReference>
<evidence type="ECO:0000256" key="2">
    <source>
        <dbReference type="ARBA" id="ARBA00022598"/>
    </source>
</evidence>
<keyword evidence="7 10" id="KW-0573">Peptidoglycan synthesis</keyword>
<comment type="pathway">
    <text evidence="10 11">Cell wall biogenesis; peptidoglycan biosynthesis.</text>
</comment>
<keyword evidence="8 10" id="KW-0131">Cell cycle</keyword>
<evidence type="ECO:0000256" key="3">
    <source>
        <dbReference type="ARBA" id="ARBA00022618"/>
    </source>
</evidence>
<keyword evidence="5 10" id="KW-0067">ATP-binding</keyword>
<evidence type="ECO:0000259" key="13">
    <source>
        <dbReference type="Pfam" id="PF02875"/>
    </source>
</evidence>
<dbReference type="Proteomes" id="UP000065641">
    <property type="component" value="Chromosome"/>
</dbReference>
<protein>
    <recommendedName>
        <fullName evidence="10 11">UDP-N-acetylmuramoyl-tripeptide--D-alanyl-D-alanine ligase</fullName>
        <ecNumber evidence="10 11">6.3.2.10</ecNumber>
    </recommendedName>
    <alternativeName>
        <fullName evidence="10">D-alanyl-D-alanine-adding enzyme</fullName>
    </alternativeName>
</protein>
<feature type="domain" description="Mur ligase C-terminal" evidence="13">
    <location>
        <begin position="316"/>
        <end position="439"/>
    </location>
</feature>
<dbReference type="Pfam" id="PF02875">
    <property type="entry name" value="Mur_ligase_C"/>
    <property type="match status" value="1"/>
</dbReference>
<dbReference type="GO" id="GO:0005737">
    <property type="term" value="C:cytoplasm"/>
    <property type="evidence" value="ECO:0007669"/>
    <property type="project" value="UniProtKB-SubCell"/>
</dbReference>
<comment type="catalytic activity">
    <reaction evidence="10 11">
        <text>D-alanyl-D-alanine + UDP-N-acetyl-alpha-D-muramoyl-L-alanyl-gamma-D-glutamyl-meso-2,6-diaminopimelate + ATP = UDP-N-acetyl-alpha-D-muramoyl-L-alanyl-gamma-D-glutamyl-meso-2,6-diaminopimeloyl-D-alanyl-D-alanine + ADP + phosphate + H(+)</text>
        <dbReference type="Rhea" id="RHEA:28374"/>
        <dbReference type="ChEBI" id="CHEBI:15378"/>
        <dbReference type="ChEBI" id="CHEBI:30616"/>
        <dbReference type="ChEBI" id="CHEBI:43474"/>
        <dbReference type="ChEBI" id="CHEBI:57822"/>
        <dbReference type="ChEBI" id="CHEBI:61386"/>
        <dbReference type="ChEBI" id="CHEBI:83905"/>
        <dbReference type="ChEBI" id="CHEBI:456216"/>
        <dbReference type="EC" id="6.3.2.10"/>
    </reaction>
</comment>
<reference evidence="15 16" key="1">
    <citation type="submission" date="2015-11" db="EMBL/GenBank/DDBJ databases">
        <authorList>
            <person name="Zhang Y."/>
            <person name="Guo Z."/>
        </authorList>
    </citation>
    <scope>NUCLEOTIDE SEQUENCE [LARGE SCALE GENOMIC DNA]</scope>
    <source>
        <strain evidence="15 16">KCTC 32221</strain>
    </source>
</reference>
<evidence type="ECO:0000313" key="16">
    <source>
        <dbReference type="Proteomes" id="UP000065641"/>
    </source>
</evidence>
<dbReference type="GO" id="GO:0008360">
    <property type="term" value="P:regulation of cell shape"/>
    <property type="evidence" value="ECO:0007669"/>
    <property type="project" value="UniProtKB-KW"/>
</dbReference>
<dbReference type="InterPro" id="IPR036565">
    <property type="entry name" value="Mur-like_cat_sf"/>
</dbReference>
<keyword evidence="16" id="KW-1185">Reference proteome</keyword>
<dbReference type="InterPro" id="IPR051046">
    <property type="entry name" value="MurCDEF_CellWall_CoF430Synth"/>
</dbReference>
<keyword evidence="4 10" id="KW-0547">Nucleotide-binding</keyword>